<evidence type="ECO:0000256" key="8">
    <source>
        <dbReference type="ARBA" id="ARBA00023136"/>
    </source>
</evidence>
<evidence type="ECO:0000313" key="11">
    <source>
        <dbReference type="Proteomes" id="UP000677218"/>
    </source>
</evidence>
<comment type="similarity">
    <text evidence="2 9">Belongs to the branched chain amino acid transporter family.</text>
</comment>
<feature type="transmembrane region" description="Helical" evidence="9">
    <location>
        <begin position="386"/>
        <end position="411"/>
    </location>
</feature>
<feature type="transmembrane region" description="Helical" evidence="9">
    <location>
        <begin position="50"/>
        <end position="75"/>
    </location>
</feature>
<evidence type="ECO:0000256" key="1">
    <source>
        <dbReference type="ARBA" id="ARBA00004651"/>
    </source>
</evidence>
<feature type="transmembrane region" description="Helical" evidence="9">
    <location>
        <begin position="331"/>
        <end position="350"/>
    </location>
</feature>
<dbReference type="AlphaFoldDB" id="A0A916QJQ0"/>
<organism evidence="10 11">
    <name type="scientific">Lactobacillus corticis</name>
    <dbReference type="NCBI Taxonomy" id="2201249"/>
    <lineage>
        <taxon>Bacteria</taxon>
        <taxon>Bacillati</taxon>
        <taxon>Bacillota</taxon>
        <taxon>Bacilli</taxon>
        <taxon>Lactobacillales</taxon>
        <taxon>Lactobacillaceae</taxon>
        <taxon>Lactobacillus</taxon>
    </lineage>
</organism>
<feature type="transmembrane region" description="Helical" evidence="9">
    <location>
        <begin position="162"/>
        <end position="180"/>
    </location>
</feature>
<dbReference type="GO" id="GO:0015818">
    <property type="term" value="P:isoleucine transport"/>
    <property type="evidence" value="ECO:0007669"/>
    <property type="project" value="TreeGrafter"/>
</dbReference>
<evidence type="ECO:0000313" key="10">
    <source>
        <dbReference type="EMBL" id="GFZ27607.1"/>
    </source>
</evidence>
<dbReference type="GO" id="GO:0015190">
    <property type="term" value="F:L-leucine transmembrane transporter activity"/>
    <property type="evidence" value="ECO:0007669"/>
    <property type="project" value="TreeGrafter"/>
</dbReference>
<evidence type="ECO:0000256" key="3">
    <source>
        <dbReference type="ARBA" id="ARBA00022448"/>
    </source>
</evidence>
<dbReference type="GO" id="GO:0015820">
    <property type="term" value="P:L-leucine transport"/>
    <property type="evidence" value="ECO:0007669"/>
    <property type="project" value="TreeGrafter"/>
</dbReference>
<accession>A0A916QJQ0</accession>
<keyword evidence="3 9" id="KW-0813">Transport</keyword>
<comment type="caution">
    <text evidence="10">The sequence shown here is derived from an EMBL/GenBank/DDBJ whole genome shotgun (WGS) entry which is preliminary data.</text>
</comment>
<dbReference type="PANTHER" id="PTHR30588">
    <property type="entry name" value="BRANCHED-CHAIN AMINO ACID TRANSPORT SYSTEM 2 CARRIER PROTEIN"/>
    <property type="match status" value="1"/>
</dbReference>
<feature type="transmembrane region" description="Helical" evidence="9">
    <location>
        <begin position="215"/>
        <end position="233"/>
    </location>
</feature>
<keyword evidence="7 9" id="KW-1133">Transmembrane helix</keyword>
<keyword evidence="8 9" id="KW-0472">Membrane</keyword>
<dbReference type="Pfam" id="PF05525">
    <property type="entry name" value="Branch_AA_trans"/>
    <property type="match status" value="1"/>
</dbReference>
<feature type="transmembrane region" description="Helical" evidence="9">
    <location>
        <begin position="293"/>
        <end position="319"/>
    </location>
</feature>
<evidence type="ECO:0000256" key="9">
    <source>
        <dbReference type="RuleBase" id="RU362122"/>
    </source>
</evidence>
<proteinExistence type="inferred from homology"/>
<evidence type="ECO:0000256" key="7">
    <source>
        <dbReference type="ARBA" id="ARBA00022989"/>
    </source>
</evidence>
<feature type="transmembrane region" description="Helical" evidence="9">
    <location>
        <begin position="19"/>
        <end position="38"/>
    </location>
</feature>
<feature type="transmembrane region" description="Helical" evidence="9">
    <location>
        <begin position="87"/>
        <end position="108"/>
    </location>
</feature>
<protein>
    <recommendedName>
        <fullName evidence="9">Branched-chain amino acid transport system carrier protein</fullName>
    </recommendedName>
</protein>
<dbReference type="InterPro" id="IPR004685">
    <property type="entry name" value="Brnchd-chn_aa_trnsp_Livcs"/>
</dbReference>
<dbReference type="GO" id="GO:0005304">
    <property type="term" value="F:L-valine transmembrane transporter activity"/>
    <property type="evidence" value="ECO:0007669"/>
    <property type="project" value="TreeGrafter"/>
</dbReference>
<evidence type="ECO:0000256" key="4">
    <source>
        <dbReference type="ARBA" id="ARBA00022475"/>
    </source>
</evidence>
<feature type="transmembrane region" description="Helical" evidence="9">
    <location>
        <begin position="356"/>
        <end position="374"/>
    </location>
</feature>
<dbReference type="Proteomes" id="UP000677218">
    <property type="component" value="Unassembled WGS sequence"/>
</dbReference>
<reference evidence="10" key="1">
    <citation type="submission" date="2020-08" db="EMBL/GenBank/DDBJ databases">
        <title>Taxonomic study for Lactobacillus species isolated from hardwood bark.</title>
        <authorList>
            <person name="Tohno M."/>
            <person name="Tanizawa Y."/>
        </authorList>
    </citation>
    <scope>NUCLEOTIDE SEQUENCE</scope>
    <source>
        <strain evidence="10">B40</strain>
    </source>
</reference>
<dbReference type="PANTHER" id="PTHR30588:SF0">
    <property type="entry name" value="BRANCHED-CHAIN AMINO ACID PERMEASE BRNQ"/>
    <property type="match status" value="1"/>
</dbReference>
<comment type="function">
    <text evidence="9">Component of the transport system for branched-chain amino acids.</text>
</comment>
<dbReference type="NCBIfam" id="TIGR00796">
    <property type="entry name" value="livcs"/>
    <property type="match status" value="1"/>
</dbReference>
<evidence type="ECO:0000256" key="6">
    <source>
        <dbReference type="ARBA" id="ARBA00022970"/>
    </source>
</evidence>
<keyword evidence="6 9" id="KW-0029">Amino-acid transport</keyword>
<keyword evidence="5 9" id="KW-0812">Transmembrane</keyword>
<keyword evidence="4" id="KW-1003">Cell membrane</keyword>
<name>A0A916QJQ0_9LACO</name>
<keyword evidence="11" id="KW-1185">Reference proteome</keyword>
<evidence type="ECO:0000256" key="2">
    <source>
        <dbReference type="ARBA" id="ARBA00008540"/>
    </source>
</evidence>
<dbReference type="GO" id="GO:0005886">
    <property type="term" value="C:plasma membrane"/>
    <property type="evidence" value="ECO:0007669"/>
    <property type="project" value="UniProtKB-SubCell"/>
</dbReference>
<feature type="transmembrane region" description="Helical" evidence="9">
    <location>
        <begin position="431"/>
        <end position="454"/>
    </location>
</feature>
<feature type="transmembrane region" description="Helical" evidence="9">
    <location>
        <begin position="128"/>
        <end position="150"/>
    </location>
</feature>
<comment type="subcellular location">
    <subcellularLocation>
        <location evidence="1 9">Cell membrane</location>
        <topology evidence="1 9">Multi-pass membrane protein</topology>
    </subcellularLocation>
</comment>
<gene>
    <name evidence="10" type="primary">brnQ_2</name>
    <name evidence="10" type="ORF">LCB40_14870</name>
</gene>
<sequence>MEDELETLTGERKLSKKDYFVVSSLLFGLFFGAGNLIFPLHLGQIAGHNWLPATVGFLITAVALPLFSVLAIALTHAKGVYDIGLPIGAWFALLFMTLIHLTIGPFFGTPRTATVSFTVGISSFLPVQYQQLGLFIYSALFFLAAFIISYNESDILTLVGKVLNPAFLVLLFLVFVVAFASPMGKMSTAPATADYAKAGTSFMNGFLEGYNTMDALAGLAFGVTVVTAIRQLGKKKDSAVALVTAKSGTLSMSMVGLIYLLLILVGAMSLGRFKAAADGGTAFSQIVQSYAGMWGQALLAALIVLTCLTTAVGLVAAFAQDFNKHFPKVSYHVWLAVSCLASFTVANFGLETIISWSTPFLMFLYPISIVLIILSIGVKFFKKDRIVYSFGVGFTVIPAFLDLVASMPTVISKSSFGLAVVDFRDKLPLATYGLTWLVPMLVGLILGLVVSYLYKRFKKPVAAQG</sequence>
<dbReference type="GO" id="GO:0015188">
    <property type="term" value="F:L-isoleucine transmembrane transporter activity"/>
    <property type="evidence" value="ECO:0007669"/>
    <property type="project" value="TreeGrafter"/>
</dbReference>
<dbReference type="RefSeq" id="WP_246487338.1">
    <property type="nucleotide sequence ID" value="NZ_BMAY01000014.1"/>
</dbReference>
<feature type="transmembrane region" description="Helical" evidence="9">
    <location>
        <begin position="254"/>
        <end position="273"/>
    </location>
</feature>
<dbReference type="EMBL" id="BMAY01000014">
    <property type="protein sequence ID" value="GFZ27607.1"/>
    <property type="molecule type" value="Genomic_DNA"/>
</dbReference>
<evidence type="ECO:0000256" key="5">
    <source>
        <dbReference type="ARBA" id="ARBA00022692"/>
    </source>
</evidence>